<evidence type="ECO:0000313" key="3">
    <source>
        <dbReference type="Proteomes" id="UP001632037"/>
    </source>
</evidence>
<protein>
    <submittedName>
        <fullName evidence="2">Uncharacterized protein</fullName>
    </submittedName>
</protein>
<sequence>MSDRALREDKPRRNPTKSSGPKEGSEHQPRVGIFESILKPIKCDSFCTNGSLLELMHDIFYDSTTNVVQFFNSRKSRVLYSFHLPQDGYMRGNSCRFQS</sequence>
<keyword evidence="3" id="KW-1185">Reference proteome</keyword>
<name>A0ABD3ETS6_9STRA</name>
<dbReference type="Proteomes" id="UP001632037">
    <property type="component" value="Unassembled WGS sequence"/>
</dbReference>
<reference evidence="2 3" key="1">
    <citation type="submission" date="2024-09" db="EMBL/GenBank/DDBJ databases">
        <title>Genome sequencing and assembly of Phytophthora oleae, isolate VK10A, causative agent of rot of olive drupes.</title>
        <authorList>
            <person name="Conti Taguali S."/>
            <person name="Riolo M."/>
            <person name="La Spada F."/>
            <person name="Cacciola S.O."/>
            <person name="Dionisio G."/>
        </authorList>
    </citation>
    <scope>NUCLEOTIDE SEQUENCE [LARGE SCALE GENOMIC DNA]</scope>
    <source>
        <strain evidence="2 3">VK10A</strain>
    </source>
</reference>
<evidence type="ECO:0000256" key="1">
    <source>
        <dbReference type="SAM" id="MobiDB-lite"/>
    </source>
</evidence>
<comment type="caution">
    <text evidence="2">The sequence shown here is derived from an EMBL/GenBank/DDBJ whole genome shotgun (WGS) entry which is preliminary data.</text>
</comment>
<feature type="region of interest" description="Disordered" evidence="1">
    <location>
        <begin position="1"/>
        <end position="29"/>
    </location>
</feature>
<evidence type="ECO:0000313" key="2">
    <source>
        <dbReference type="EMBL" id="KAL3657887.1"/>
    </source>
</evidence>
<accession>A0ABD3ETS6</accession>
<feature type="compositionally biased region" description="Basic and acidic residues" evidence="1">
    <location>
        <begin position="1"/>
        <end position="12"/>
    </location>
</feature>
<organism evidence="2 3">
    <name type="scientific">Phytophthora oleae</name>
    <dbReference type="NCBI Taxonomy" id="2107226"/>
    <lineage>
        <taxon>Eukaryota</taxon>
        <taxon>Sar</taxon>
        <taxon>Stramenopiles</taxon>
        <taxon>Oomycota</taxon>
        <taxon>Peronosporomycetes</taxon>
        <taxon>Peronosporales</taxon>
        <taxon>Peronosporaceae</taxon>
        <taxon>Phytophthora</taxon>
    </lineage>
</organism>
<dbReference type="AlphaFoldDB" id="A0ABD3ETS6"/>
<gene>
    <name evidence="2" type="ORF">V7S43_017087</name>
</gene>
<proteinExistence type="predicted"/>
<dbReference type="EMBL" id="JBIMZQ010000059">
    <property type="protein sequence ID" value="KAL3657887.1"/>
    <property type="molecule type" value="Genomic_DNA"/>
</dbReference>